<dbReference type="InterPro" id="IPR029068">
    <property type="entry name" value="Glyas_Bleomycin-R_OHBP_Dase"/>
</dbReference>
<feature type="domain" description="VOC" evidence="1">
    <location>
        <begin position="5"/>
        <end position="113"/>
    </location>
</feature>
<dbReference type="InterPro" id="IPR004360">
    <property type="entry name" value="Glyas_Fos-R_dOase_dom"/>
</dbReference>
<dbReference type="PANTHER" id="PTHR33993">
    <property type="entry name" value="GLYOXALASE-RELATED"/>
    <property type="match status" value="1"/>
</dbReference>
<gene>
    <name evidence="2" type="ORF">UG56_022275</name>
</gene>
<evidence type="ECO:0000313" key="2">
    <source>
        <dbReference type="EMBL" id="OIJ24522.1"/>
    </source>
</evidence>
<keyword evidence="3" id="KW-1185">Reference proteome</keyword>
<dbReference type="EMBL" id="JZDQ02000037">
    <property type="protein sequence ID" value="OIJ24522.1"/>
    <property type="molecule type" value="Genomic_DNA"/>
</dbReference>
<protein>
    <submittedName>
        <fullName evidence="2">Glyoxalase</fullName>
    </submittedName>
</protein>
<evidence type="ECO:0000259" key="1">
    <source>
        <dbReference type="PROSITE" id="PS51819"/>
    </source>
</evidence>
<dbReference type="InterPro" id="IPR052164">
    <property type="entry name" value="Anthracycline_SecMetBiosynth"/>
</dbReference>
<dbReference type="AlphaFoldDB" id="A0A1J4MZ32"/>
<dbReference type="SUPFAM" id="SSF54593">
    <property type="entry name" value="Glyoxalase/Bleomycin resistance protein/Dihydroxybiphenyl dioxygenase"/>
    <property type="match status" value="1"/>
</dbReference>
<dbReference type="PANTHER" id="PTHR33993:SF1">
    <property type="entry name" value="GLYOXALASE FAMILY PROTEIN"/>
    <property type="match status" value="1"/>
</dbReference>
<organism evidence="2 3">
    <name type="scientific">Nocardioides luteus</name>
    <dbReference type="NCBI Taxonomy" id="1844"/>
    <lineage>
        <taxon>Bacteria</taxon>
        <taxon>Bacillati</taxon>
        <taxon>Actinomycetota</taxon>
        <taxon>Actinomycetes</taxon>
        <taxon>Propionibacteriales</taxon>
        <taxon>Nocardioidaceae</taxon>
        <taxon>Nocardioides</taxon>
    </lineage>
</organism>
<dbReference type="RefSeq" id="WP_045550396.1">
    <property type="nucleotide sequence ID" value="NZ_JZDQ02000037.1"/>
</dbReference>
<dbReference type="Gene3D" id="3.10.180.10">
    <property type="entry name" value="2,3-Dihydroxybiphenyl 1,2-Dioxygenase, domain 1"/>
    <property type="match status" value="1"/>
</dbReference>
<dbReference type="STRING" id="1844.UG56_022275"/>
<comment type="caution">
    <text evidence="2">The sequence shown here is derived from an EMBL/GenBank/DDBJ whole genome shotgun (WGS) entry which is preliminary data.</text>
</comment>
<reference evidence="2" key="1">
    <citation type="submission" date="2016-10" db="EMBL/GenBank/DDBJ databases">
        <title>Draft Genome Sequence of Nocardioides luteus Strain BAFB, an Alkane-Degrading Bacterium Isolated from JP-7 Polluted Soil.</title>
        <authorList>
            <person name="Brown L."/>
            <person name="Ruiz O.N."/>
            <person name="Gunasekera T."/>
        </authorList>
    </citation>
    <scope>NUCLEOTIDE SEQUENCE [LARGE SCALE GENOMIC DNA]</scope>
    <source>
        <strain evidence="2">BAFB</strain>
    </source>
</reference>
<evidence type="ECO:0000313" key="3">
    <source>
        <dbReference type="Proteomes" id="UP000033772"/>
    </source>
</evidence>
<accession>A0A1J4MZ32</accession>
<dbReference type="InterPro" id="IPR037523">
    <property type="entry name" value="VOC_core"/>
</dbReference>
<dbReference type="Pfam" id="PF00903">
    <property type="entry name" value="Glyoxalase"/>
    <property type="match status" value="1"/>
</dbReference>
<proteinExistence type="predicted"/>
<dbReference type="OrthoDB" id="9793039at2"/>
<sequence>MNALHIDYLELAVTDLPASRAFYESAFGWSFNDYGGMYAGIVGPDGKDENGGMYASETPVAPLPLLRTTDLEAAVAAVEKAGGTITEPPYDYPGGRRFIFTDPSGNRLGVYQPAA</sequence>
<dbReference type="PROSITE" id="PS51819">
    <property type="entry name" value="VOC"/>
    <property type="match status" value="1"/>
</dbReference>
<dbReference type="Proteomes" id="UP000033772">
    <property type="component" value="Unassembled WGS sequence"/>
</dbReference>
<name>A0A1J4MZ32_9ACTN</name>